<dbReference type="Proteomes" id="UP000004095">
    <property type="component" value="Unassembled WGS sequence"/>
</dbReference>
<evidence type="ECO:0000313" key="2">
    <source>
        <dbReference type="Proteomes" id="UP000004095"/>
    </source>
</evidence>
<organism evidence="1 2">
    <name type="scientific">Microscilla marina ATCC 23134</name>
    <dbReference type="NCBI Taxonomy" id="313606"/>
    <lineage>
        <taxon>Bacteria</taxon>
        <taxon>Pseudomonadati</taxon>
        <taxon>Bacteroidota</taxon>
        <taxon>Cytophagia</taxon>
        <taxon>Cytophagales</taxon>
        <taxon>Microscillaceae</taxon>
        <taxon>Microscilla</taxon>
    </lineage>
</organism>
<proteinExistence type="predicted"/>
<evidence type="ECO:0000313" key="1">
    <source>
        <dbReference type="EMBL" id="EAY24494.1"/>
    </source>
</evidence>
<reference evidence="1 2" key="1">
    <citation type="submission" date="2007-01" db="EMBL/GenBank/DDBJ databases">
        <authorList>
            <person name="Haygood M."/>
            <person name="Podell S."/>
            <person name="Anderson C."/>
            <person name="Hopkinson B."/>
            <person name="Roe K."/>
            <person name="Barbeau K."/>
            <person name="Gaasterland T."/>
            <person name="Ferriera S."/>
            <person name="Johnson J."/>
            <person name="Kravitz S."/>
            <person name="Beeson K."/>
            <person name="Sutton G."/>
            <person name="Rogers Y.-H."/>
            <person name="Friedman R."/>
            <person name="Frazier M."/>
            <person name="Venter J.C."/>
        </authorList>
    </citation>
    <scope>NUCLEOTIDE SEQUENCE [LARGE SCALE GENOMIC DNA]</scope>
    <source>
        <strain evidence="1 2">ATCC 23134</strain>
    </source>
</reference>
<keyword evidence="2" id="KW-1185">Reference proteome</keyword>
<comment type="caution">
    <text evidence="1">The sequence shown here is derived from an EMBL/GenBank/DDBJ whole genome shotgun (WGS) entry which is preliminary data.</text>
</comment>
<name>A1ZYS0_MICM2</name>
<gene>
    <name evidence="1" type="ORF">M23134_06481</name>
</gene>
<protein>
    <submittedName>
        <fullName evidence="1">Uncharacterized protein</fullName>
    </submittedName>
</protein>
<dbReference type="EMBL" id="AAWS01000068">
    <property type="protein sequence ID" value="EAY24494.1"/>
    <property type="molecule type" value="Genomic_DNA"/>
</dbReference>
<sequence length="58" mass="7110">MQSITFMKYALKEEYFETPLFQETVQAYFDTVLQVIWQDYILLPKNWTLKMPKFRILA</sequence>
<accession>A1ZYS0</accession>
<dbReference type="AlphaFoldDB" id="A1ZYS0"/>